<keyword evidence="3" id="KW-1185">Reference proteome</keyword>
<name>B9SD42_RICCO</name>
<accession>B9SD42</accession>
<dbReference type="EMBL" id="EQ973925">
    <property type="protein sequence ID" value="EEF38480.1"/>
    <property type="molecule type" value="Genomic_DNA"/>
</dbReference>
<evidence type="ECO:0000313" key="3">
    <source>
        <dbReference type="Proteomes" id="UP000008311"/>
    </source>
</evidence>
<sequence>MNYSWGCRSCYRAAGGWWSMRSGRAAARGIVVLVVGAAGRWLDVGWWSKAMLMVNGSRWQPVMVFS</sequence>
<keyword evidence="1" id="KW-0812">Transmembrane</keyword>
<protein>
    <submittedName>
        <fullName evidence="2">Uncharacterized protein</fullName>
    </submittedName>
</protein>
<keyword evidence="1" id="KW-0472">Membrane</keyword>
<organism evidence="2 3">
    <name type="scientific">Ricinus communis</name>
    <name type="common">Castor bean</name>
    <dbReference type="NCBI Taxonomy" id="3988"/>
    <lineage>
        <taxon>Eukaryota</taxon>
        <taxon>Viridiplantae</taxon>
        <taxon>Streptophyta</taxon>
        <taxon>Embryophyta</taxon>
        <taxon>Tracheophyta</taxon>
        <taxon>Spermatophyta</taxon>
        <taxon>Magnoliopsida</taxon>
        <taxon>eudicotyledons</taxon>
        <taxon>Gunneridae</taxon>
        <taxon>Pentapetalae</taxon>
        <taxon>rosids</taxon>
        <taxon>fabids</taxon>
        <taxon>Malpighiales</taxon>
        <taxon>Euphorbiaceae</taxon>
        <taxon>Acalyphoideae</taxon>
        <taxon>Acalypheae</taxon>
        <taxon>Ricinus</taxon>
    </lineage>
</organism>
<proteinExistence type="predicted"/>
<evidence type="ECO:0000313" key="2">
    <source>
        <dbReference type="EMBL" id="EEF38480.1"/>
    </source>
</evidence>
<feature type="transmembrane region" description="Helical" evidence="1">
    <location>
        <begin position="25"/>
        <end position="42"/>
    </location>
</feature>
<dbReference type="AlphaFoldDB" id="B9SD42"/>
<dbReference type="InParanoid" id="B9SD42"/>
<evidence type="ECO:0000256" key="1">
    <source>
        <dbReference type="SAM" id="Phobius"/>
    </source>
</evidence>
<reference evidence="3" key="1">
    <citation type="journal article" date="2010" name="Nat. Biotechnol.">
        <title>Draft genome sequence of the oilseed species Ricinus communis.</title>
        <authorList>
            <person name="Chan A.P."/>
            <person name="Crabtree J."/>
            <person name="Zhao Q."/>
            <person name="Lorenzi H."/>
            <person name="Orvis J."/>
            <person name="Puiu D."/>
            <person name="Melake-Berhan A."/>
            <person name="Jones K.M."/>
            <person name="Redman J."/>
            <person name="Chen G."/>
            <person name="Cahoon E.B."/>
            <person name="Gedil M."/>
            <person name="Stanke M."/>
            <person name="Haas B.J."/>
            <person name="Wortman J.R."/>
            <person name="Fraser-Liggett C.M."/>
            <person name="Ravel J."/>
            <person name="Rabinowicz P.D."/>
        </authorList>
    </citation>
    <scope>NUCLEOTIDE SEQUENCE [LARGE SCALE GENOMIC DNA]</scope>
    <source>
        <strain evidence="3">cv. Hale</strain>
    </source>
</reference>
<dbReference type="Proteomes" id="UP000008311">
    <property type="component" value="Unassembled WGS sequence"/>
</dbReference>
<keyword evidence="1" id="KW-1133">Transmembrane helix</keyword>
<gene>
    <name evidence="2" type="ORF">RCOM_1069010</name>
</gene>